<keyword evidence="5" id="KW-1185">Reference proteome</keyword>
<gene>
    <name evidence="4" type="primary">xecE_2</name>
    <name evidence="4" type="ORF">JAN5088_03517</name>
</gene>
<dbReference type="GO" id="GO:0050575">
    <property type="term" value="F:2-(S)-hydroxypropyl-CoM dehydrogenase activity"/>
    <property type="evidence" value="ECO:0007669"/>
    <property type="project" value="UniProtKB-EC"/>
</dbReference>
<dbReference type="InterPro" id="IPR002347">
    <property type="entry name" value="SDR_fam"/>
</dbReference>
<dbReference type="EMBL" id="CXPG01000025">
    <property type="protein sequence ID" value="CTQ34721.1"/>
    <property type="molecule type" value="Genomic_DNA"/>
</dbReference>
<evidence type="ECO:0000313" key="5">
    <source>
        <dbReference type="Proteomes" id="UP000048908"/>
    </source>
</evidence>
<dbReference type="EC" id="1.1.1.269" evidence="4"/>
<evidence type="ECO:0000313" key="4">
    <source>
        <dbReference type="EMBL" id="CTQ34721.1"/>
    </source>
</evidence>
<dbReference type="PROSITE" id="PS00061">
    <property type="entry name" value="ADH_SHORT"/>
    <property type="match status" value="1"/>
</dbReference>
<accession>A0A0M6XWR7</accession>
<dbReference type="Gene3D" id="3.40.50.720">
    <property type="entry name" value="NAD(P)-binding Rossmann-like Domain"/>
    <property type="match status" value="1"/>
</dbReference>
<dbReference type="InterPro" id="IPR057326">
    <property type="entry name" value="KR_dom"/>
</dbReference>
<dbReference type="SMART" id="SM00822">
    <property type="entry name" value="PKS_KR"/>
    <property type="match status" value="1"/>
</dbReference>
<reference evidence="4 5" key="1">
    <citation type="submission" date="2015-07" db="EMBL/GenBank/DDBJ databases">
        <authorList>
            <person name="Noorani M."/>
        </authorList>
    </citation>
    <scope>NUCLEOTIDE SEQUENCE [LARGE SCALE GENOMIC DNA]</scope>
    <source>
        <strain evidence="4 5">CECT 5088</strain>
    </source>
</reference>
<dbReference type="OrthoDB" id="9779623at2"/>
<feature type="domain" description="Ketoreductase" evidence="3">
    <location>
        <begin position="5"/>
        <end position="193"/>
    </location>
</feature>
<proteinExistence type="inferred from homology"/>
<dbReference type="RefSeq" id="WP_055684089.1">
    <property type="nucleotide sequence ID" value="NZ_CXPG01000025.1"/>
</dbReference>
<dbReference type="Pfam" id="PF13561">
    <property type="entry name" value="adh_short_C2"/>
    <property type="match status" value="1"/>
</dbReference>
<protein>
    <submittedName>
        <fullName evidence="4">2-(S)-hydroxypropyl-CoM dehydrogenase</fullName>
        <ecNumber evidence="4">1.1.1.269</ecNumber>
    </submittedName>
</protein>
<dbReference type="PANTHER" id="PTHR42760">
    <property type="entry name" value="SHORT-CHAIN DEHYDROGENASES/REDUCTASES FAMILY MEMBER"/>
    <property type="match status" value="1"/>
</dbReference>
<dbReference type="AlphaFoldDB" id="A0A0M6XWR7"/>
<dbReference type="PRINTS" id="PR00080">
    <property type="entry name" value="SDRFAMILY"/>
</dbReference>
<dbReference type="InterPro" id="IPR036291">
    <property type="entry name" value="NAD(P)-bd_dom_sf"/>
</dbReference>
<dbReference type="Proteomes" id="UP000048908">
    <property type="component" value="Unassembled WGS sequence"/>
</dbReference>
<evidence type="ECO:0000256" key="1">
    <source>
        <dbReference type="ARBA" id="ARBA00006484"/>
    </source>
</evidence>
<dbReference type="FunFam" id="3.40.50.720:FF:000173">
    <property type="entry name" value="3-oxoacyl-[acyl-carrier protein] reductase"/>
    <property type="match status" value="1"/>
</dbReference>
<evidence type="ECO:0000259" key="3">
    <source>
        <dbReference type="SMART" id="SM00822"/>
    </source>
</evidence>
<dbReference type="PRINTS" id="PR00081">
    <property type="entry name" value="GDHRDH"/>
</dbReference>
<evidence type="ECO:0000256" key="2">
    <source>
        <dbReference type="ARBA" id="ARBA00023002"/>
    </source>
</evidence>
<dbReference type="PANTHER" id="PTHR42760:SF123">
    <property type="entry name" value="OXIDOREDUCTASE"/>
    <property type="match status" value="1"/>
</dbReference>
<keyword evidence="2 4" id="KW-0560">Oxidoreductase</keyword>
<name>A0A0M6XWR7_9RHOB</name>
<comment type="similarity">
    <text evidence="1">Belongs to the short-chain dehydrogenases/reductases (SDR) family.</text>
</comment>
<dbReference type="InterPro" id="IPR020904">
    <property type="entry name" value="Sc_DH/Rdtase_CS"/>
</dbReference>
<dbReference type="SUPFAM" id="SSF51735">
    <property type="entry name" value="NAD(P)-binding Rossmann-fold domains"/>
    <property type="match status" value="1"/>
</dbReference>
<dbReference type="GO" id="GO:0030497">
    <property type="term" value="P:fatty acid elongation"/>
    <property type="evidence" value="ECO:0007669"/>
    <property type="project" value="TreeGrafter"/>
</dbReference>
<dbReference type="STRING" id="282197.SAMN04488517_11137"/>
<dbReference type="CDD" id="cd05233">
    <property type="entry name" value="SDR_c"/>
    <property type="match status" value="1"/>
</dbReference>
<organism evidence="4 5">
    <name type="scientific">Jannaschia rubra</name>
    <dbReference type="NCBI Taxonomy" id="282197"/>
    <lineage>
        <taxon>Bacteria</taxon>
        <taxon>Pseudomonadati</taxon>
        <taxon>Pseudomonadota</taxon>
        <taxon>Alphaproteobacteria</taxon>
        <taxon>Rhodobacterales</taxon>
        <taxon>Roseobacteraceae</taxon>
        <taxon>Jannaschia</taxon>
    </lineage>
</organism>
<sequence>MTDTRCVLITGGASGIGLAIARAALAEGWSVALLDRDEGNLKAARDGLDAPDRVETLACSVTDEAGVAAAVALCEDRLGPLSGLVNSAGIGLDAQALDTEVDDFRRVLEVNLIGTFIAARTVAARMVDRGRGAIVNIASVSGMVGNVGRTAYGASKGGIVTMTKVMAVELAPFGVRSNAVAPGPVETPLVSDMHTEAMRRSWAETIPQARYGTPEEIAQAALFLLDDARSGYVTGQVLAVDGGFTTSGILRGVARQG</sequence>